<accession>A0ABP7T8R7</accession>
<evidence type="ECO:0000313" key="4">
    <source>
        <dbReference type="EMBL" id="GAA4022691.1"/>
    </source>
</evidence>
<comment type="similarity">
    <text evidence="1">Belongs to the ComF/GntX family.</text>
</comment>
<keyword evidence="5" id="KW-1185">Reference proteome</keyword>
<evidence type="ECO:0000256" key="1">
    <source>
        <dbReference type="ARBA" id="ARBA00008007"/>
    </source>
</evidence>
<dbReference type="PANTHER" id="PTHR47505">
    <property type="entry name" value="DNA UTILIZATION PROTEIN YHGH"/>
    <property type="match status" value="1"/>
</dbReference>
<evidence type="ECO:0000313" key="5">
    <source>
        <dbReference type="Proteomes" id="UP001501353"/>
    </source>
</evidence>
<dbReference type="RefSeq" id="WP_344763674.1">
    <property type="nucleotide sequence ID" value="NZ_BAAAZE010000008.1"/>
</dbReference>
<dbReference type="InterPro" id="IPR051910">
    <property type="entry name" value="ComF/GntX_DNA_util-trans"/>
</dbReference>
<feature type="chain" id="PRO_5045790339" description="Phosphoribosyltransferase domain-containing protein" evidence="2">
    <location>
        <begin position="23"/>
        <end position="152"/>
    </location>
</feature>
<comment type="caution">
    <text evidence="4">The sequence shown here is derived from an EMBL/GenBank/DDBJ whole genome shotgun (WGS) entry which is preliminary data.</text>
</comment>
<gene>
    <name evidence="4" type="ORF">GCM10022212_19950</name>
</gene>
<name>A0ABP7T8R7_9BURK</name>
<feature type="signal peptide" evidence="2">
    <location>
        <begin position="1"/>
        <end position="22"/>
    </location>
</feature>
<dbReference type="EMBL" id="BAAAZE010000008">
    <property type="protein sequence ID" value="GAA4022691.1"/>
    <property type="molecule type" value="Genomic_DNA"/>
</dbReference>
<dbReference type="CDD" id="cd06223">
    <property type="entry name" value="PRTases_typeI"/>
    <property type="match status" value="1"/>
</dbReference>
<organism evidence="4 5">
    <name type="scientific">Actimicrobium antarcticum</name>
    <dbReference type="NCBI Taxonomy" id="1051899"/>
    <lineage>
        <taxon>Bacteria</taxon>
        <taxon>Pseudomonadati</taxon>
        <taxon>Pseudomonadota</taxon>
        <taxon>Betaproteobacteria</taxon>
        <taxon>Burkholderiales</taxon>
        <taxon>Oxalobacteraceae</taxon>
        <taxon>Actimicrobium</taxon>
    </lineage>
</organism>
<evidence type="ECO:0000256" key="2">
    <source>
        <dbReference type="SAM" id="SignalP"/>
    </source>
</evidence>
<proteinExistence type="inferred from homology"/>
<dbReference type="SUPFAM" id="SSF53271">
    <property type="entry name" value="PRTase-like"/>
    <property type="match status" value="1"/>
</dbReference>
<dbReference type="PANTHER" id="PTHR47505:SF1">
    <property type="entry name" value="DNA UTILIZATION PROTEIN YHGH"/>
    <property type="match status" value="1"/>
</dbReference>
<protein>
    <recommendedName>
        <fullName evidence="3">Phosphoribosyltransferase domain-containing protein</fullName>
    </recommendedName>
</protein>
<dbReference type="Pfam" id="PF00156">
    <property type="entry name" value="Pribosyltran"/>
    <property type="match status" value="1"/>
</dbReference>
<evidence type="ECO:0000259" key="3">
    <source>
        <dbReference type="Pfam" id="PF00156"/>
    </source>
</evidence>
<dbReference type="Gene3D" id="3.40.50.2020">
    <property type="match status" value="1"/>
</dbReference>
<feature type="domain" description="Phosphoribosyltransferase" evidence="3">
    <location>
        <begin position="53"/>
        <end position="146"/>
    </location>
</feature>
<reference evidence="5" key="1">
    <citation type="journal article" date="2019" name="Int. J. Syst. Evol. Microbiol.">
        <title>The Global Catalogue of Microorganisms (GCM) 10K type strain sequencing project: providing services to taxonomists for standard genome sequencing and annotation.</title>
        <authorList>
            <consortium name="The Broad Institute Genomics Platform"/>
            <consortium name="The Broad Institute Genome Sequencing Center for Infectious Disease"/>
            <person name="Wu L."/>
            <person name="Ma J."/>
        </authorList>
    </citation>
    <scope>NUCLEOTIDE SEQUENCE [LARGE SCALE GENOMIC DNA]</scope>
    <source>
        <strain evidence="5">JCM 16673</strain>
    </source>
</reference>
<sequence>MKFGAALALAPLFASLLQDALAYSALRPTDWPTLLVPVPLGSQRLGERGFNQALEIARPLARSLTLRLVPKLVARVRETPAQAGLAARQRQKNLRGAFIVPHRAIGLVAGQHIGIVDDVMTTGATLHELATTLKRFGARRVTNLVFARTLPR</sequence>
<dbReference type="InterPro" id="IPR029057">
    <property type="entry name" value="PRTase-like"/>
</dbReference>
<dbReference type="Proteomes" id="UP001501353">
    <property type="component" value="Unassembled WGS sequence"/>
</dbReference>
<keyword evidence="2" id="KW-0732">Signal</keyword>
<dbReference type="InterPro" id="IPR000836">
    <property type="entry name" value="PRTase_dom"/>
</dbReference>